<proteinExistence type="predicted"/>
<dbReference type="EMBL" id="CACRXK020003051">
    <property type="protein sequence ID" value="CAB3997222.1"/>
    <property type="molecule type" value="Genomic_DNA"/>
</dbReference>
<evidence type="ECO:0000313" key="3">
    <source>
        <dbReference type="Proteomes" id="UP001152795"/>
    </source>
</evidence>
<protein>
    <recommendedName>
        <fullName evidence="1">Transposable element P transposase-like GTP-binding insertion domain-containing protein</fullName>
    </recommendedName>
</protein>
<dbReference type="Proteomes" id="UP001152795">
    <property type="component" value="Unassembled WGS sequence"/>
</dbReference>
<evidence type="ECO:0000259" key="1">
    <source>
        <dbReference type="Pfam" id="PF21788"/>
    </source>
</evidence>
<name>A0A7D9DZF4_PARCT</name>
<gene>
    <name evidence="2" type="ORF">PACLA_8A020270</name>
</gene>
<evidence type="ECO:0000313" key="2">
    <source>
        <dbReference type="EMBL" id="CAB3997222.1"/>
    </source>
</evidence>
<dbReference type="OrthoDB" id="8192384at2759"/>
<comment type="caution">
    <text evidence="2">The sequence shown here is derived from an EMBL/GenBank/DDBJ whole genome shotgun (WGS) entry which is preliminary data.</text>
</comment>
<dbReference type="AlphaFoldDB" id="A0A7D9DZF4"/>
<feature type="domain" description="Transposable element P transposase-like GTP-binding insertion" evidence="1">
    <location>
        <begin position="1"/>
        <end position="55"/>
    </location>
</feature>
<dbReference type="InterPro" id="IPR048366">
    <property type="entry name" value="TNP-like_GBD"/>
</dbReference>
<dbReference type="Pfam" id="PF21788">
    <property type="entry name" value="TNP-like_GBD"/>
    <property type="match status" value="1"/>
</dbReference>
<organism evidence="2 3">
    <name type="scientific">Paramuricea clavata</name>
    <name type="common">Red gorgonian</name>
    <name type="synonym">Violescent sea-whip</name>
    <dbReference type="NCBI Taxonomy" id="317549"/>
    <lineage>
        <taxon>Eukaryota</taxon>
        <taxon>Metazoa</taxon>
        <taxon>Cnidaria</taxon>
        <taxon>Anthozoa</taxon>
        <taxon>Octocorallia</taxon>
        <taxon>Malacalcyonacea</taxon>
        <taxon>Plexauridae</taxon>
        <taxon>Paramuricea</taxon>
    </lineage>
</organism>
<keyword evidence="3" id="KW-1185">Reference proteome</keyword>
<reference evidence="2" key="1">
    <citation type="submission" date="2020-04" db="EMBL/GenBank/DDBJ databases">
        <authorList>
            <person name="Alioto T."/>
            <person name="Alioto T."/>
            <person name="Gomez Garrido J."/>
        </authorList>
    </citation>
    <scope>NUCLEOTIDE SEQUENCE</scope>
    <source>
        <strain evidence="2">A484AB</strain>
    </source>
</reference>
<accession>A0A7D9DZF4</accession>
<sequence length="114" mass="12500">MKVKLATQVLSHTVPAAMLMYVSIGTLPPSATGTSELLSKFDKVFDCLNSSSFKAGKILNRPITSTSSHLQFMNEMNPFIASIKVINPQSKKDVTNTLKCLQRLQITLEGTLEL</sequence>